<gene>
    <name evidence="1" type="ORF">OFLC_LOCUS2333</name>
</gene>
<dbReference type="Proteomes" id="UP000267606">
    <property type="component" value="Unassembled WGS sequence"/>
</dbReference>
<proteinExistence type="predicted"/>
<sequence>MIARTTHDVLRLTNAIGATIVGTTHDTFLKFRWLFGPPMMLFKFYIFSDHQRYFSSDTVVARTTHNASCQTMAV</sequence>
<reference evidence="3" key="1">
    <citation type="submission" date="2016-06" db="UniProtKB">
        <authorList>
            <consortium name="WormBaseParasite"/>
        </authorList>
    </citation>
    <scope>IDENTIFICATION</scope>
</reference>
<name>A0A183H4C7_9BILA</name>
<evidence type="ECO:0000313" key="2">
    <source>
        <dbReference type="Proteomes" id="UP000267606"/>
    </source>
</evidence>
<dbReference type="AlphaFoldDB" id="A0A183H4C7"/>
<dbReference type="WBParaSite" id="OFLC_0000233601-mRNA-1">
    <property type="protein sequence ID" value="OFLC_0000233601-mRNA-1"/>
    <property type="gene ID" value="OFLC_0000233601"/>
</dbReference>
<protein>
    <submittedName>
        <fullName evidence="3">Secreted protein</fullName>
    </submittedName>
</protein>
<keyword evidence="2" id="KW-1185">Reference proteome</keyword>
<evidence type="ECO:0000313" key="3">
    <source>
        <dbReference type="WBParaSite" id="OFLC_0000233601-mRNA-1"/>
    </source>
</evidence>
<evidence type="ECO:0000313" key="1">
    <source>
        <dbReference type="EMBL" id="VDO32629.1"/>
    </source>
</evidence>
<accession>A0A183H4C7</accession>
<reference evidence="1 2" key="2">
    <citation type="submission" date="2018-11" db="EMBL/GenBank/DDBJ databases">
        <authorList>
            <consortium name="Pathogen Informatics"/>
        </authorList>
    </citation>
    <scope>NUCLEOTIDE SEQUENCE [LARGE SCALE GENOMIC DNA]</scope>
</reference>
<dbReference type="EMBL" id="UZAJ01001320">
    <property type="protein sequence ID" value="VDO32629.1"/>
    <property type="molecule type" value="Genomic_DNA"/>
</dbReference>
<organism evidence="3">
    <name type="scientific">Onchocerca flexuosa</name>
    <dbReference type="NCBI Taxonomy" id="387005"/>
    <lineage>
        <taxon>Eukaryota</taxon>
        <taxon>Metazoa</taxon>
        <taxon>Ecdysozoa</taxon>
        <taxon>Nematoda</taxon>
        <taxon>Chromadorea</taxon>
        <taxon>Rhabditida</taxon>
        <taxon>Spirurina</taxon>
        <taxon>Spiruromorpha</taxon>
        <taxon>Filarioidea</taxon>
        <taxon>Onchocercidae</taxon>
        <taxon>Onchocerca</taxon>
    </lineage>
</organism>